<dbReference type="Pfam" id="PF11777">
    <property type="entry name" value="DUF3316"/>
    <property type="match status" value="1"/>
</dbReference>
<evidence type="ECO:0000313" key="3">
    <source>
        <dbReference type="Proteomes" id="UP000184509"/>
    </source>
</evidence>
<evidence type="ECO:0000313" key="2">
    <source>
        <dbReference type="EMBL" id="SHF20850.1"/>
    </source>
</evidence>
<keyword evidence="3" id="KW-1185">Reference proteome</keyword>
<name>A0A1M4ZRY5_9BACE</name>
<dbReference type="OrthoDB" id="1012285at2"/>
<evidence type="ECO:0000256" key="1">
    <source>
        <dbReference type="SAM" id="SignalP"/>
    </source>
</evidence>
<dbReference type="RefSeq" id="WP_073400598.1">
    <property type="nucleotide sequence ID" value="NZ_FQTV01000006.1"/>
</dbReference>
<gene>
    <name evidence="2" type="ORF">SAMN05444405_10635</name>
</gene>
<dbReference type="STRING" id="1297750.SAMN05444405_10635"/>
<proteinExistence type="predicted"/>
<dbReference type="Proteomes" id="UP000184509">
    <property type="component" value="Unassembled WGS sequence"/>
</dbReference>
<dbReference type="AlphaFoldDB" id="A0A1M4ZRY5"/>
<feature type="signal peptide" evidence="1">
    <location>
        <begin position="1"/>
        <end position="20"/>
    </location>
</feature>
<sequence length="282" mass="31803">MRKITALLVILIGLSGTISAQSDSLQANRFVTRAITYGIGYTNLLDTYLSPQEYTGMEGRVVRETIRMTKLFDGNVSLQNIFQANLSYTHNRVDNNNTFAGLVNWNYGLHYQFRINDNLKLLAGGLSDINGGFVYNLQNSNNPASAKAYANIAASGMVIYRFKIKNYQFVARYQANVPVAGVMFSPNYGQSYYEIFTLGNSEGVIKFTSLNNQPSIRQLFSLDFPVGCTKIRLNYLWDIQQSKVNKLKTHTYSHIFMVGFVKDLYIVKSKNGNPLPAKLRAY</sequence>
<dbReference type="EMBL" id="FQTV01000006">
    <property type="protein sequence ID" value="SHF20850.1"/>
    <property type="molecule type" value="Genomic_DNA"/>
</dbReference>
<feature type="chain" id="PRO_5012138109" description="DUF3316 domain-containing protein" evidence="1">
    <location>
        <begin position="21"/>
        <end position="282"/>
    </location>
</feature>
<organism evidence="2 3">
    <name type="scientific">Bacteroides luti</name>
    <dbReference type="NCBI Taxonomy" id="1297750"/>
    <lineage>
        <taxon>Bacteria</taxon>
        <taxon>Pseudomonadati</taxon>
        <taxon>Bacteroidota</taxon>
        <taxon>Bacteroidia</taxon>
        <taxon>Bacteroidales</taxon>
        <taxon>Bacteroidaceae</taxon>
        <taxon>Bacteroides</taxon>
    </lineage>
</organism>
<evidence type="ECO:0008006" key="4">
    <source>
        <dbReference type="Google" id="ProtNLM"/>
    </source>
</evidence>
<reference evidence="2 3" key="1">
    <citation type="submission" date="2016-11" db="EMBL/GenBank/DDBJ databases">
        <authorList>
            <person name="Jaros S."/>
            <person name="Januszkiewicz K."/>
            <person name="Wedrychowicz H."/>
        </authorList>
    </citation>
    <scope>NUCLEOTIDE SEQUENCE [LARGE SCALE GENOMIC DNA]</scope>
    <source>
        <strain evidence="2 3">DSM 26991</strain>
    </source>
</reference>
<dbReference type="InterPro" id="IPR016879">
    <property type="entry name" value="UCP028299"/>
</dbReference>
<protein>
    <recommendedName>
        <fullName evidence="4">DUF3316 domain-containing protein</fullName>
    </recommendedName>
</protein>
<keyword evidence="1" id="KW-0732">Signal</keyword>
<accession>A0A1M4ZRY5</accession>